<dbReference type="OrthoDB" id="623670at2759"/>
<dbReference type="InterPro" id="IPR051477">
    <property type="entry name" value="Expansin_CellWall"/>
</dbReference>
<dbReference type="InterPro" id="IPR009009">
    <property type="entry name" value="RlpA-like_DPBB"/>
</dbReference>
<dbReference type="SUPFAM" id="SSF50685">
    <property type="entry name" value="Barwin-like endoglucanases"/>
    <property type="match status" value="1"/>
</dbReference>
<keyword evidence="1 2" id="KW-0732">Signal</keyword>
<evidence type="ECO:0000313" key="4">
    <source>
        <dbReference type="EMBL" id="KLO11976.1"/>
    </source>
</evidence>
<gene>
    <name evidence="4" type="ORF">SCHPADRAFT_830251</name>
</gene>
<dbReference type="InterPro" id="IPR036908">
    <property type="entry name" value="RlpA-like_sf"/>
</dbReference>
<evidence type="ECO:0000256" key="2">
    <source>
        <dbReference type="SAM" id="SignalP"/>
    </source>
</evidence>
<reference evidence="4 5" key="1">
    <citation type="submission" date="2015-04" db="EMBL/GenBank/DDBJ databases">
        <title>Complete genome sequence of Schizopora paradoxa KUC8140, a cosmopolitan wood degrader in East Asia.</title>
        <authorList>
            <consortium name="DOE Joint Genome Institute"/>
            <person name="Min B."/>
            <person name="Park H."/>
            <person name="Jang Y."/>
            <person name="Kim J.-J."/>
            <person name="Kim K.H."/>
            <person name="Pangilinan J."/>
            <person name="Lipzen A."/>
            <person name="Riley R."/>
            <person name="Grigoriev I.V."/>
            <person name="Spatafora J.W."/>
            <person name="Choi I.-G."/>
        </authorList>
    </citation>
    <scope>NUCLEOTIDE SEQUENCE [LARGE SCALE GENOMIC DNA]</scope>
    <source>
        <strain evidence="4 5">KUC8140</strain>
    </source>
</reference>
<organism evidence="4 5">
    <name type="scientific">Schizopora paradoxa</name>
    <dbReference type="NCBI Taxonomy" id="27342"/>
    <lineage>
        <taxon>Eukaryota</taxon>
        <taxon>Fungi</taxon>
        <taxon>Dikarya</taxon>
        <taxon>Basidiomycota</taxon>
        <taxon>Agaricomycotina</taxon>
        <taxon>Agaricomycetes</taxon>
        <taxon>Hymenochaetales</taxon>
        <taxon>Schizoporaceae</taxon>
        <taxon>Schizopora</taxon>
    </lineage>
</organism>
<dbReference type="CDD" id="cd22191">
    <property type="entry name" value="DPBB_RlpA_EXP_N-like"/>
    <property type="match status" value="1"/>
</dbReference>
<evidence type="ECO:0000259" key="3">
    <source>
        <dbReference type="Pfam" id="PF03330"/>
    </source>
</evidence>
<feature type="domain" description="RlpA-like protein double-psi beta-barrel" evidence="3">
    <location>
        <begin position="38"/>
        <end position="132"/>
    </location>
</feature>
<accession>A0A0H2S502</accession>
<dbReference type="Proteomes" id="UP000053477">
    <property type="component" value="Unassembled WGS sequence"/>
</dbReference>
<dbReference type="STRING" id="27342.A0A0H2S502"/>
<sequence length="141" mass="14583">MIGFKLLPIVALAASAFASPVDSLNGTALEARAGRTYTGDATYYAPGLGACGKTNGPNDLIAAASYKLFDHYPGATANPNKNPICGKSLTAKVNGKSVTVKITDRCAGCQGEGDLDFTPAAFKKLAPLSAGRLHGMKWSFN</sequence>
<evidence type="ECO:0000256" key="1">
    <source>
        <dbReference type="ARBA" id="ARBA00022729"/>
    </source>
</evidence>
<evidence type="ECO:0000313" key="5">
    <source>
        <dbReference type="Proteomes" id="UP000053477"/>
    </source>
</evidence>
<dbReference type="AlphaFoldDB" id="A0A0H2S502"/>
<name>A0A0H2S502_9AGAM</name>
<proteinExistence type="predicted"/>
<dbReference type="PANTHER" id="PTHR31836:SF27">
    <property type="entry name" value="RLPA-LIKE PROTEIN DOUBLE-PSI BETA-BARREL DOMAIN-CONTAINING PROTEIN"/>
    <property type="match status" value="1"/>
</dbReference>
<feature type="signal peptide" evidence="2">
    <location>
        <begin position="1"/>
        <end position="23"/>
    </location>
</feature>
<dbReference type="InParanoid" id="A0A0H2S502"/>
<keyword evidence="5" id="KW-1185">Reference proteome</keyword>
<dbReference type="Gene3D" id="2.40.40.10">
    <property type="entry name" value="RlpA-like domain"/>
    <property type="match status" value="1"/>
</dbReference>
<feature type="chain" id="PRO_5005202029" evidence="2">
    <location>
        <begin position="24"/>
        <end position="141"/>
    </location>
</feature>
<dbReference type="PANTHER" id="PTHR31836">
    <property type="match status" value="1"/>
</dbReference>
<protein>
    <submittedName>
        <fullName evidence="4">Barwin-like endoglucanase</fullName>
    </submittedName>
</protein>
<dbReference type="EMBL" id="KQ085988">
    <property type="protein sequence ID" value="KLO11976.1"/>
    <property type="molecule type" value="Genomic_DNA"/>
</dbReference>
<dbReference type="Pfam" id="PF03330">
    <property type="entry name" value="DPBB_1"/>
    <property type="match status" value="1"/>
</dbReference>